<name>S9NZ93_CYSF2</name>
<sequence>MLPQHELPEGVFLFAPSSVAQRRRKALIIRDRHENITNVSGHLFFKLIKPEERNPCI</sequence>
<proteinExistence type="predicted"/>
<dbReference type="Proteomes" id="UP000011682">
    <property type="component" value="Unassembled WGS sequence"/>
</dbReference>
<accession>S9NZ93</accession>
<evidence type="ECO:0000313" key="1">
    <source>
        <dbReference type="EMBL" id="EPX56171.1"/>
    </source>
</evidence>
<dbReference type="AlphaFoldDB" id="S9NZ93"/>
<evidence type="ECO:0000313" key="2">
    <source>
        <dbReference type="Proteomes" id="UP000011682"/>
    </source>
</evidence>
<keyword evidence="2" id="KW-1185">Reference proteome</keyword>
<gene>
    <name evidence="1" type="ORF">D187_007513</name>
</gene>
<reference evidence="1" key="1">
    <citation type="submission" date="2013-05" db="EMBL/GenBank/DDBJ databases">
        <title>Genome assembly of Cystobacter fuscus DSM 2262.</title>
        <authorList>
            <person name="Sharma G."/>
            <person name="Khatri I."/>
            <person name="Kaur C."/>
            <person name="Mayilraj S."/>
            <person name="Subramanian S."/>
        </authorList>
    </citation>
    <scope>NUCLEOTIDE SEQUENCE [LARGE SCALE GENOMIC DNA]</scope>
    <source>
        <strain evidence="1">DSM 2262</strain>
    </source>
</reference>
<comment type="caution">
    <text evidence="1">The sequence shown here is derived from an EMBL/GenBank/DDBJ whole genome shotgun (WGS) entry which is preliminary data.</text>
</comment>
<dbReference type="EMBL" id="ANAH02000066">
    <property type="protein sequence ID" value="EPX56171.1"/>
    <property type="molecule type" value="Genomic_DNA"/>
</dbReference>
<organism evidence="1 2">
    <name type="scientific">Cystobacter fuscus (strain ATCC 25194 / DSM 2262 / NBRC 100088 / M29)</name>
    <dbReference type="NCBI Taxonomy" id="1242864"/>
    <lineage>
        <taxon>Bacteria</taxon>
        <taxon>Pseudomonadati</taxon>
        <taxon>Myxococcota</taxon>
        <taxon>Myxococcia</taxon>
        <taxon>Myxococcales</taxon>
        <taxon>Cystobacterineae</taxon>
        <taxon>Archangiaceae</taxon>
        <taxon>Cystobacter</taxon>
    </lineage>
</organism>
<protein>
    <submittedName>
        <fullName evidence="1">Uncharacterized protein</fullName>
    </submittedName>
</protein>